<reference evidence="2" key="1">
    <citation type="journal article" date="2021" name="Sci. Adv.">
        <title>The American lobster genome reveals insights on longevity, neural, and immune adaptations.</title>
        <authorList>
            <person name="Polinski J.M."/>
            <person name="Zimin A.V."/>
            <person name="Clark K.F."/>
            <person name="Kohn A.B."/>
            <person name="Sadowski N."/>
            <person name="Timp W."/>
            <person name="Ptitsyn A."/>
            <person name="Khanna P."/>
            <person name="Romanova D.Y."/>
            <person name="Williams P."/>
            <person name="Greenwood S.J."/>
            <person name="Moroz L.L."/>
            <person name="Walt D.R."/>
            <person name="Bodnar A.G."/>
        </authorList>
    </citation>
    <scope>NUCLEOTIDE SEQUENCE</scope>
    <source>
        <strain evidence="2">GMGI-L3</strain>
    </source>
</reference>
<comment type="caution">
    <text evidence="2">The sequence shown here is derived from an EMBL/GenBank/DDBJ whole genome shotgun (WGS) entry which is preliminary data.</text>
</comment>
<gene>
    <name evidence="2" type="ORF">Hamer_G009781</name>
</gene>
<keyword evidence="3" id="KW-1185">Reference proteome</keyword>
<dbReference type="Proteomes" id="UP000747542">
    <property type="component" value="Unassembled WGS sequence"/>
</dbReference>
<evidence type="ECO:0000313" key="2">
    <source>
        <dbReference type="EMBL" id="KAG7175771.1"/>
    </source>
</evidence>
<accession>A0A8J5TIY3</accession>
<dbReference type="EMBL" id="JAHLQT010004633">
    <property type="protein sequence ID" value="KAG7175771.1"/>
    <property type="molecule type" value="Genomic_DNA"/>
</dbReference>
<protein>
    <recommendedName>
        <fullName evidence="4">Secreted protein</fullName>
    </recommendedName>
</protein>
<keyword evidence="1" id="KW-0732">Signal</keyword>
<evidence type="ECO:0000256" key="1">
    <source>
        <dbReference type="SAM" id="SignalP"/>
    </source>
</evidence>
<evidence type="ECO:0008006" key="4">
    <source>
        <dbReference type="Google" id="ProtNLM"/>
    </source>
</evidence>
<feature type="signal peptide" evidence="1">
    <location>
        <begin position="1"/>
        <end position="19"/>
    </location>
</feature>
<proteinExistence type="predicted"/>
<sequence>MRELVLMMVVSLLVAGTDATCGFCNERLKVSLFCCLFEGRCCVLGPVAVGKRDVSWALNQLGPSKLPRVVHSHANPR</sequence>
<organism evidence="2 3">
    <name type="scientific">Homarus americanus</name>
    <name type="common">American lobster</name>
    <dbReference type="NCBI Taxonomy" id="6706"/>
    <lineage>
        <taxon>Eukaryota</taxon>
        <taxon>Metazoa</taxon>
        <taxon>Ecdysozoa</taxon>
        <taxon>Arthropoda</taxon>
        <taxon>Crustacea</taxon>
        <taxon>Multicrustacea</taxon>
        <taxon>Malacostraca</taxon>
        <taxon>Eumalacostraca</taxon>
        <taxon>Eucarida</taxon>
        <taxon>Decapoda</taxon>
        <taxon>Pleocyemata</taxon>
        <taxon>Astacidea</taxon>
        <taxon>Nephropoidea</taxon>
        <taxon>Nephropidae</taxon>
        <taxon>Homarus</taxon>
    </lineage>
</organism>
<dbReference type="AlphaFoldDB" id="A0A8J5TIY3"/>
<name>A0A8J5TIY3_HOMAM</name>
<evidence type="ECO:0000313" key="3">
    <source>
        <dbReference type="Proteomes" id="UP000747542"/>
    </source>
</evidence>
<feature type="chain" id="PRO_5035145121" description="Secreted protein" evidence="1">
    <location>
        <begin position="20"/>
        <end position="77"/>
    </location>
</feature>